<dbReference type="InterPro" id="IPR019563">
    <property type="entry name" value="GH97_catalytic"/>
</dbReference>
<dbReference type="InterPro" id="IPR029486">
    <property type="entry name" value="GH97_N"/>
</dbReference>
<evidence type="ECO:0000313" key="11">
    <source>
        <dbReference type="Proteomes" id="UP000487221"/>
    </source>
</evidence>
<evidence type="ECO:0000259" key="8">
    <source>
        <dbReference type="Pfam" id="PF14508"/>
    </source>
</evidence>
<sequence>MKNIILLLLLCMCTNVFSQSTFTLTAPGGKLEVNISVGRTIQYSVSHAGDLILSPSPISMMLDNGMVFGLNCRLSGSSTKTVNQLIETPIYKRKTIIDKYNELTFNFKDGFKLVFRAYDEGIAYRFISTLKKPFKVKDEQAVFNFPSDYNAFIPYVYGKYDTFEEQYFNSFENIYEYAKLSAWKKNKLAFLPLVVENMNGKKVGITEADLISYPGMFLYSGDTANSLKGVFAPYPEEVSQGGYNMIQSKVLSRKDYIAQYSKGGVEFPWRVIIVAEDDYQLVDNDMVYKLSTPACKDVDYSWVKPGKVAWEWWNDWNLFNVDFKTGINNQTYKYYIDFASKYGIEYVILDDGWSTARKADLFDVVPEIDLKELVAYAETRNVGLILWTGYYAFNKDIEGICKHYSEMGIKGFKIDFMDRDDQLMVDFHYRAAEIAARYKLMLDFHGTYKPTGLHRTFPNVVNNEGIYGLEQLKFEHKVVDLVTYDVTFPFIRMLAGQVDYTQGAMRNATQSNFRAVSSEAMSMGTRCRQLAQYVVFESPLNMLCDSPSNYMEEEECTEYIAGVPTVWDNTIALNGKIGEYVTVARQKGKIWYVGSMTNWESRSLEVDLSFLGDGAYQAEIFCDGVNADKSARDYQKKIMDIPANRRVTFTMAPGGGYVMKIYPREN</sequence>
<dbReference type="InterPro" id="IPR052720">
    <property type="entry name" value="Glycosyl_hydrolase_97"/>
</dbReference>
<dbReference type="Pfam" id="PF14508">
    <property type="entry name" value="GH97_N"/>
    <property type="match status" value="1"/>
</dbReference>
<evidence type="ECO:0000256" key="1">
    <source>
        <dbReference type="ARBA" id="ARBA00001913"/>
    </source>
</evidence>
<dbReference type="GO" id="GO:0030246">
    <property type="term" value="F:carbohydrate binding"/>
    <property type="evidence" value="ECO:0007669"/>
    <property type="project" value="InterPro"/>
</dbReference>
<dbReference type="PANTHER" id="PTHR35803">
    <property type="entry name" value="GLUCAN 1,4-ALPHA-GLUCOSIDASE SUSB-RELATED"/>
    <property type="match status" value="1"/>
</dbReference>
<evidence type="ECO:0000256" key="5">
    <source>
        <dbReference type="ARBA" id="ARBA00023295"/>
    </source>
</evidence>
<evidence type="ECO:0000256" key="3">
    <source>
        <dbReference type="ARBA" id="ARBA00022801"/>
    </source>
</evidence>
<keyword evidence="3 10" id="KW-0378">Hydrolase</keyword>
<keyword evidence="5" id="KW-0326">Glycosidase</keyword>
<dbReference type="Pfam" id="PF10566">
    <property type="entry name" value="Glyco_hydro_97"/>
    <property type="match status" value="1"/>
</dbReference>
<evidence type="ECO:0000256" key="2">
    <source>
        <dbReference type="ARBA" id="ARBA00011245"/>
    </source>
</evidence>
<dbReference type="InterPro" id="IPR017853">
    <property type="entry name" value="GH"/>
</dbReference>
<feature type="domain" description="Glycosyl-hydrolase 97 C-terminal oligomerisation" evidence="9">
    <location>
        <begin position="566"/>
        <end position="661"/>
    </location>
</feature>
<evidence type="ECO:0000256" key="4">
    <source>
        <dbReference type="ARBA" id="ARBA00022837"/>
    </source>
</evidence>
<dbReference type="GO" id="GO:0016798">
    <property type="term" value="F:hydrolase activity, acting on glycosyl bonds"/>
    <property type="evidence" value="ECO:0007669"/>
    <property type="project" value="UniProtKB-KW"/>
</dbReference>
<organism evidence="10 11">
    <name type="scientific">Bacteroides uniformis</name>
    <dbReference type="NCBI Taxonomy" id="820"/>
    <lineage>
        <taxon>Bacteria</taxon>
        <taxon>Pseudomonadati</taxon>
        <taxon>Bacteroidota</taxon>
        <taxon>Bacteroidia</taxon>
        <taxon>Bacteroidales</taxon>
        <taxon>Bacteroidaceae</taxon>
        <taxon>Bacteroides</taxon>
    </lineage>
</organism>
<dbReference type="Gene3D" id="3.20.20.70">
    <property type="entry name" value="Aldolase class I"/>
    <property type="match status" value="1"/>
</dbReference>
<dbReference type="PANTHER" id="PTHR35803:SF2">
    <property type="entry name" value="RETAINING ALPHA-GALACTOSIDASE"/>
    <property type="match status" value="1"/>
</dbReference>
<reference evidence="10 11" key="1">
    <citation type="journal article" date="2019" name="Nat. Med.">
        <title>A library of human gut bacterial isolates paired with longitudinal multiomics data enables mechanistic microbiome research.</title>
        <authorList>
            <person name="Poyet M."/>
            <person name="Groussin M."/>
            <person name="Gibbons S.M."/>
            <person name="Avila-Pacheco J."/>
            <person name="Jiang X."/>
            <person name="Kearney S.M."/>
            <person name="Perrotta A.R."/>
            <person name="Berdy B."/>
            <person name="Zhao S."/>
            <person name="Lieberman T.D."/>
            <person name="Swanson P.K."/>
            <person name="Smith M."/>
            <person name="Roesemann S."/>
            <person name="Alexander J.E."/>
            <person name="Rich S.A."/>
            <person name="Livny J."/>
            <person name="Vlamakis H."/>
            <person name="Clish C."/>
            <person name="Bullock K."/>
            <person name="Deik A."/>
            <person name="Scott J."/>
            <person name="Pierce K.A."/>
            <person name="Xavier R.J."/>
            <person name="Alm E.J."/>
        </authorList>
    </citation>
    <scope>NUCLEOTIDE SEQUENCE [LARGE SCALE GENOMIC DNA]</scope>
    <source>
        <strain evidence="10 11">BIOML-A19</strain>
    </source>
</reference>
<dbReference type="Proteomes" id="UP000487221">
    <property type="component" value="Unassembled WGS sequence"/>
</dbReference>
<comment type="cofactor">
    <cofactor evidence="1">
        <name>Ca(2+)</name>
        <dbReference type="ChEBI" id="CHEBI:29108"/>
    </cofactor>
</comment>
<dbReference type="SUPFAM" id="SSF51445">
    <property type="entry name" value="(Trans)glycosidases"/>
    <property type="match status" value="1"/>
</dbReference>
<dbReference type="Gene3D" id="2.60.40.1180">
    <property type="entry name" value="Golgi alpha-mannosidase II"/>
    <property type="match status" value="1"/>
</dbReference>
<keyword evidence="4" id="KW-0106">Calcium</keyword>
<dbReference type="Pfam" id="PF14509">
    <property type="entry name" value="GH97_C"/>
    <property type="match status" value="1"/>
</dbReference>
<evidence type="ECO:0000259" key="9">
    <source>
        <dbReference type="Pfam" id="PF14509"/>
    </source>
</evidence>
<feature type="signal peptide" evidence="6">
    <location>
        <begin position="1"/>
        <end position="18"/>
    </location>
</feature>
<dbReference type="EMBL" id="WCTY01000001">
    <property type="protein sequence ID" value="KAB4188700.1"/>
    <property type="molecule type" value="Genomic_DNA"/>
</dbReference>
<keyword evidence="6" id="KW-0732">Signal</keyword>
<evidence type="ECO:0000313" key="10">
    <source>
        <dbReference type="EMBL" id="KAB4188700.1"/>
    </source>
</evidence>
<gene>
    <name evidence="10" type="ORF">GAQ44_00500</name>
</gene>
<evidence type="ECO:0000256" key="6">
    <source>
        <dbReference type="SAM" id="SignalP"/>
    </source>
</evidence>
<dbReference type="InterPro" id="IPR014718">
    <property type="entry name" value="GH-type_carb-bd"/>
</dbReference>
<feature type="domain" description="Glycosyl-hydrolase 97 catalytic" evidence="7">
    <location>
        <begin position="312"/>
        <end position="466"/>
    </location>
</feature>
<dbReference type="Gene3D" id="2.70.98.10">
    <property type="match status" value="1"/>
</dbReference>
<evidence type="ECO:0000259" key="7">
    <source>
        <dbReference type="Pfam" id="PF10566"/>
    </source>
</evidence>
<comment type="caution">
    <text evidence="10">The sequence shown here is derived from an EMBL/GenBank/DDBJ whole genome shotgun (WGS) entry which is preliminary data.</text>
</comment>
<comment type="subunit">
    <text evidence="2">Monomer.</text>
</comment>
<dbReference type="InterPro" id="IPR013780">
    <property type="entry name" value="Glyco_hydro_b"/>
</dbReference>
<accession>A0A7J5HGI6</accession>
<dbReference type="InterPro" id="IPR013785">
    <property type="entry name" value="Aldolase_TIM"/>
</dbReference>
<feature type="chain" id="PRO_5029859256" evidence="6">
    <location>
        <begin position="19"/>
        <end position="666"/>
    </location>
</feature>
<feature type="domain" description="Glycosyl-hydrolase 97 N-terminal" evidence="8">
    <location>
        <begin position="24"/>
        <end position="293"/>
    </location>
</feature>
<dbReference type="InterPro" id="IPR029483">
    <property type="entry name" value="GH97_C"/>
</dbReference>
<dbReference type="RefSeq" id="WP_151874981.1">
    <property type="nucleotide sequence ID" value="NZ_JBCLTF010000003.1"/>
</dbReference>
<proteinExistence type="predicted"/>
<dbReference type="AlphaFoldDB" id="A0A7J5HGI6"/>
<protein>
    <submittedName>
        <fullName evidence="10">Glycoside hydrolase family 97 protein</fullName>
    </submittedName>
</protein>
<name>A0A7J5HGI6_BACUN</name>